<name>A0AAU9D334_9LACO</name>
<dbReference type="AlphaFoldDB" id="A0AAU9D334"/>
<dbReference type="RefSeq" id="WP_317635032.1">
    <property type="nucleotide sequence ID" value="NZ_AP026802.1"/>
</dbReference>
<dbReference type="KEGG" id="xap:XA3_16670"/>
<evidence type="ECO:0000313" key="2">
    <source>
        <dbReference type="Proteomes" id="UP001321861"/>
    </source>
</evidence>
<proteinExistence type="predicted"/>
<organism evidence="1 2">
    <name type="scientific">Xylocopilactobacillus apicola</name>
    <dbReference type="NCBI Taxonomy" id="2932184"/>
    <lineage>
        <taxon>Bacteria</taxon>
        <taxon>Bacillati</taxon>
        <taxon>Bacillota</taxon>
        <taxon>Bacilli</taxon>
        <taxon>Lactobacillales</taxon>
        <taxon>Lactobacillaceae</taxon>
        <taxon>Xylocopilactobacillus</taxon>
    </lineage>
</organism>
<protein>
    <submittedName>
        <fullName evidence="1">Uncharacterized protein</fullName>
    </submittedName>
</protein>
<dbReference type="EMBL" id="AP026802">
    <property type="protein sequence ID" value="BDR59226.1"/>
    <property type="molecule type" value="Genomic_DNA"/>
</dbReference>
<evidence type="ECO:0000313" key="1">
    <source>
        <dbReference type="EMBL" id="BDR59226.1"/>
    </source>
</evidence>
<dbReference type="Proteomes" id="UP001321861">
    <property type="component" value="Chromosome"/>
</dbReference>
<reference evidence="1 2" key="1">
    <citation type="journal article" date="2023" name="Microbiol. Spectr.">
        <title>Symbiosis of Carpenter Bees with Uncharacterized Lactic Acid Bacteria Showing NAD Auxotrophy.</title>
        <authorList>
            <person name="Kawasaki S."/>
            <person name="Ozawa K."/>
            <person name="Mori T."/>
            <person name="Yamamoto A."/>
            <person name="Ito M."/>
            <person name="Ohkuma M."/>
            <person name="Sakamoto M."/>
            <person name="Matsutani M."/>
        </authorList>
    </citation>
    <scope>NUCLEOTIDE SEQUENCE [LARGE SCALE GENOMIC DNA]</scope>
    <source>
        <strain evidence="1 2">XA3</strain>
    </source>
</reference>
<gene>
    <name evidence="1" type="ORF">XA3_16670</name>
</gene>
<sequence>MTSEKEDRLVSIVAGTTKSHRVWLETTDVVLNYQEYLEVINGIIEQMAADLPEIDGARFTNDVSMLAQNIFRNREGAPQELLDLMETIEVPRFKLTSLTTGQQETRELPVNKLEKVVVTTDKYTFFTTEGELRVVDREIYEAYSQIVSEAEEKKHCIEAGIEYILENDDYTIASVMAIIRYAGMQGKYFDQTDD</sequence>
<keyword evidence="2" id="KW-1185">Reference proteome</keyword>
<accession>A0AAU9D334</accession>